<dbReference type="PANTHER" id="PTHR23510">
    <property type="entry name" value="INNER MEMBRANE TRANSPORT PROTEIN YAJR"/>
    <property type="match status" value="1"/>
</dbReference>
<dbReference type="AlphaFoldDB" id="M1BYY4"/>
<accession>M1BYY4</accession>
<organism evidence="6 7">
    <name type="scientific">Solanum tuberosum</name>
    <name type="common">Potato</name>
    <dbReference type="NCBI Taxonomy" id="4113"/>
    <lineage>
        <taxon>Eukaryota</taxon>
        <taxon>Viridiplantae</taxon>
        <taxon>Streptophyta</taxon>
        <taxon>Embryophyta</taxon>
        <taxon>Tracheophyta</taxon>
        <taxon>Spermatophyta</taxon>
        <taxon>Magnoliopsida</taxon>
        <taxon>eudicotyledons</taxon>
        <taxon>Gunneridae</taxon>
        <taxon>Pentapetalae</taxon>
        <taxon>asterids</taxon>
        <taxon>lamiids</taxon>
        <taxon>Solanales</taxon>
        <taxon>Solanaceae</taxon>
        <taxon>Solanoideae</taxon>
        <taxon>Solaneae</taxon>
        <taxon>Solanum</taxon>
    </lineage>
</organism>
<keyword evidence="3 5" id="KW-1133">Transmembrane helix</keyword>
<feature type="transmembrane region" description="Helical" evidence="5">
    <location>
        <begin position="153"/>
        <end position="171"/>
    </location>
</feature>
<dbReference type="PaxDb" id="4113-PGSC0003DMT400056104"/>
<dbReference type="Proteomes" id="UP000011115">
    <property type="component" value="Unassembled WGS sequence"/>
</dbReference>
<evidence type="ECO:0000256" key="5">
    <source>
        <dbReference type="SAM" id="Phobius"/>
    </source>
</evidence>
<dbReference type="EnsemblPlants" id="PGSC0003DMT400056104">
    <property type="protein sequence ID" value="PGSC0003DMT400056104"/>
    <property type="gene ID" value="PGSC0003DMG400021793"/>
</dbReference>
<dbReference type="HOGENOM" id="CLU_1550245_0_0_1"/>
<name>M1BYY4_SOLTU</name>
<keyword evidence="7" id="KW-1185">Reference proteome</keyword>
<dbReference type="eggNOG" id="KOG2325">
    <property type="taxonomic scope" value="Eukaryota"/>
</dbReference>
<evidence type="ECO:0000256" key="3">
    <source>
        <dbReference type="ARBA" id="ARBA00022989"/>
    </source>
</evidence>
<dbReference type="Gramene" id="PGSC0003DMT400056104">
    <property type="protein sequence ID" value="PGSC0003DMT400056104"/>
    <property type="gene ID" value="PGSC0003DMG400021793"/>
</dbReference>
<sequence length="173" mass="19732">MKKKVKNYPQQIEVSEQSHEMDNGSCMVCYRLCLWTTFREPPMLEIEDVPLPKSNSWKIENGLVQKGITQPLLLSAEETKPDEDDDQDCDNSEKSAEEIHKHVTSIVSVYKFLTPSVKVQLLIYFMLKYAMEILLAESSVFITYYFIWSTSNVAIFLACLGLTVLPVNILVGS</sequence>
<dbReference type="InParanoid" id="M1BYY4"/>
<keyword evidence="4 5" id="KW-0472">Membrane</keyword>
<proteinExistence type="predicted"/>
<comment type="subcellular location">
    <subcellularLocation>
        <location evidence="1">Membrane</location>
        <topology evidence="1">Multi-pass membrane protein</topology>
    </subcellularLocation>
</comment>
<evidence type="ECO:0000313" key="6">
    <source>
        <dbReference type="EnsemblPlants" id="PGSC0003DMT400056104"/>
    </source>
</evidence>
<dbReference type="GO" id="GO:0016020">
    <property type="term" value="C:membrane"/>
    <property type="evidence" value="ECO:0007669"/>
    <property type="project" value="UniProtKB-SubCell"/>
</dbReference>
<feature type="transmembrane region" description="Helical" evidence="5">
    <location>
        <begin position="121"/>
        <end position="147"/>
    </location>
</feature>
<evidence type="ECO:0000256" key="4">
    <source>
        <dbReference type="ARBA" id="ARBA00023136"/>
    </source>
</evidence>
<evidence type="ECO:0000256" key="2">
    <source>
        <dbReference type="ARBA" id="ARBA00022692"/>
    </source>
</evidence>
<evidence type="ECO:0000313" key="7">
    <source>
        <dbReference type="Proteomes" id="UP000011115"/>
    </source>
</evidence>
<protein>
    <submittedName>
        <fullName evidence="6">SPX domain-containing membrane protein</fullName>
    </submittedName>
</protein>
<dbReference type="InterPro" id="IPR051068">
    <property type="entry name" value="MFS_Domain-Containing_Protein"/>
</dbReference>
<evidence type="ECO:0000256" key="1">
    <source>
        <dbReference type="ARBA" id="ARBA00004141"/>
    </source>
</evidence>
<reference evidence="7" key="1">
    <citation type="journal article" date="2011" name="Nature">
        <title>Genome sequence and analysis of the tuber crop potato.</title>
        <authorList>
            <consortium name="The Potato Genome Sequencing Consortium"/>
        </authorList>
    </citation>
    <scope>NUCLEOTIDE SEQUENCE [LARGE SCALE GENOMIC DNA]</scope>
    <source>
        <strain evidence="7">cv. DM1-3 516 R44</strain>
    </source>
</reference>
<dbReference type="PANTHER" id="PTHR23510:SF21">
    <property type="entry name" value="SPX DOMAIN-CONTAINING PROTEIN"/>
    <property type="match status" value="1"/>
</dbReference>
<reference evidence="6" key="2">
    <citation type="submission" date="2015-06" db="UniProtKB">
        <authorList>
            <consortium name="EnsemblPlants"/>
        </authorList>
    </citation>
    <scope>IDENTIFICATION</scope>
    <source>
        <strain evidence="6">DM1-3 516 R44</strain>
    </source>
</reference>
<keyword evidence="2 5" id="KW-0812">Transmembrane</keyword>